<organism evidence="1 2">
    <name type="scientific">Entomophthora muscae</name>
    <dbReference type="NCBI Taxonomy" id="34485"/>
    <lineage>
        <taxon>Eukaryota</taxon>
        <taxon>Fungi</taxon>
        <taxon>Fungi incertae sedis</taxon>
        <taxon>Zoopagomycota</taxon>
        <taxon>Entomophthoromycotina</taxon>
        <taxon>Entomophthoromycetes</taxon>
        <taxon>Entomophthorales</taxon>
        <taxon>Entomophthoraceae</taxon>
        <taxon>Entomophthora</taxon>
    </lineage>
</organism>
<dbReference type="EMBL" id="QTSX02006428">
    <property type="protein sequence ID" value="KAJ9054701.1"/>
    <property type="molecule type" value="Genomic_DNA"/>
</dbReference>
<protein>
    <submittedName>
        <fullName evidence="1">Uncharacterized protein</fullName>
    </submittedName>
</protein>
<evidence type="ECO:0000313" key="2">
    <source>
        <dbReference type="Proteomes" id="UP001165960"/>
    </source>
</evidence>
<evidence type="ECO:0000313" key="1">
    <source>
        <dbReference type="EMBL" id="KAJ9054701.1"/>
    </source>
</evidence>
<dbReference type="Proteomes" id="UP001165960">
    <property type="component" value="Unassembled WGS sequence"/>
</dbReference>
<gene>
    <name evidence="1" type="ORF">DSO57_1011242</name>
</gene>
<accession>A0ACC2RXD2</accession>
<reference evidence="1" key="1">
    <citation type="submission" date="2022-04" db="EMBL/GenBank/DDBJ databases">
        <title>Genome of the entomopathogenic fungus Entomophthora muscae.</title>
        <authorList>
            <person name="Elya C."/>
            <person name="Lovett B.R."/>
            <person name="Lee E."/>
            <person name="Macias A.M."/>
            <person name="Hajek A.E."/>
            <person name="De Bivort B.L."/>
            <person name="Kasson M.T."/>
            <person name="De Fine Licht H.H."/>
            <person name="Stajich J.E."/>
        </authorList>
    </citation>
    <scope>NUCLEOTIDE SEQUENCE</scope>
    <source>
        <strain evidence="1">Berkeley</strain>
    </source>
</reference>
<name>A0ACC2RXD2_9FUNG</name>
<comment type="caution">
    <text evidence="1">The sequence shown here is derived from an EMBL/GenBank/DDBJ whole genome shotgun (WGS) entry which is preliminary data.</text>
</comment>
<sequence length="83" mass="9064">MGWALAAACFCYPLEHTISYLLENFGREVLKLAVADTTAIKKTKILLANFGLAWSANETGLPAAMKLTFEHAISKMASQKMLS</sequence>
<proteinExistence type="predicted"/>
<keyword evidence="2" id="KW-1185">Reference proteome</keyword>